<sequence>MRVSPFTAASATAAFLITIIAGAGQAQTAMDALKNKPGSVGLQPTQANSSSSGSMSTQDKKARKEADRKDSPRSLNVTGNADSRNGGASGDTGAAGETGSSKPSHSALGGTAQRAGNDSNSQADTSGQGSARANSRNSNNSNGTQGRSNMTH</sequence>
<proteinExistence type="predicted"/>
<feature type="compositionally biased region" description="Low complexity" evidence="1">
    <location>
        <begin position="128"/>
        <end position="152"/>
    </location>
</feature>
<feature type="chain" id="PRO_5045426558" evidence="2">
    <location>
        <begin position="27"/>
        <end position="152"/>
    </location>
</feature>
<evidence type="ECO:0000256" key="2">
    <source>
        <dbReference type="SAM" id="SignalP"/>
    </source>
</evidence>
<feature type="region of interest" description="Disordered" evidence="1">
    <location>
        <begin position="35"/>
        <end position="152"/>
    </location>
</feature>
<evidence type="ECO:0000313" key="4">
    <source>
        <dbReference type="Proteomes" id="UP001216510"/>
    </source>
</evidence>
<feature type="compositionally biased region" description="Polar residues" evidence="1">
    <location>
        <begin position="114"/>
        <end position="127"/>
    </location>
</feature>
<feature type="signal peptide" evidence="2">
    <location>
        <begin position="1"/>
        <end position="26"/>
    </location>
</feature>
<protein>
    <submittedName>
        <fullName evidence="3">Uncharacterized protein</fullName>
    </submittedName>
</protein>
<dbReference type="EMBL" id="CP119083">
    <property type="protein sequence ID" value="WEF33466.1"/>
    <property type="molecule type" value="Genomic_DNA"/>
</dbReference>
<reference evidence="3 4" key="1">
    <citation type="submission" date="2023-02" db="EMBL/GenBank/DDBJ databases">
        <title>Gemone sequence of Telluria chitinolytica ACM 3522T.</title>
        <authorList>
            <person name="Frediansyah A."/>
            <person name="Miess H."/>
            <person name="Gross H."/>
        </authorList>
    </citation>
    <scope>NUCLEOTIDE SEQUENCE [LARGE SCALE GENOMIC DNA]</scope>
    <source>
        <strain evidence="3 4">ACM 3522</strain>
    </source>
</reference>
<organism evidence="3 4">
    <name type="scientific">Pseudoduganella chitinolytica</name>
    <dbReference type="NCBI Taxonomy" id="34070"/>
    <lineage>
        <taxon>Bacteria</taxon>
        <taxon>Pseudomonadati</taxon>
        <taxon>Pseudomonadota</taxon>
        <taxon>Betaproteobacteria</taxon>
        <taxon>Burkholderiales</taxon>
        <taxon>Oxalobacteraceae</taxon>
        <taxon>Telluria group</taxon>
        <taxon>Pseudoduganella</taxon>
    </lineage>
</organism>
<dbReference type="Proteomes" id="UP001216510">
    <property type="component" value="Chromosome"/>
</dbReference>
<keyword evidence="2" id="KW-0732">Signal</keyword>
<evidence type="ECO:0000256" key="1">
    <source>
        <dbReference type="SAM" id="MobiDB-lite"/>
    </source>
</evidence>
<accession>A0ABY8BC28</accession>
<dbReference type="RefSeq" id="WP_277416167.1">
    <property type="nucleotide sequence ID" value="NZ_CP119083.1"/>
</dbReference>
<feature type="compositionally biased region" description="Polar residues" evidence="1">
    <location>
        <begin position="42"/>
        <end position="57"/>
    </location>
</feature>
<evidence type="ECO:0000313" key="3">
    <source>
        <dbReference type="EMBL" id="WEF33466.1"/>
    </source>
</evidence>
<feature type="compositionally biased region" description="Polar residues" evidence="1">
    <location>
        <begin position="73"/>
        <end position="83"/>
    </location>
</feature>
<feature type="compositionally biased region" description="Basic and acidic residues" evidence="1">
    <location>
        <begin position="58"/>
        <end position="72"/>
    </location>
</feature>
<name>A0ABY8BC28_9BURK</name>
<keyword evidence="4" id="KW-1185">Reference proteome</keyword>
<gene>
    <name evidence="3" type="ORF">PX653_01355</name>
</gene>